<dbReference type="InterPro" id="IPR018640">
    <property type="entry name" value="DUF2063"/>
</dbReference>
<sequence length="215" mass="22648">MSAELAELQARFGAALRIHAATDALLPALAGDAARNARRVGLYRGNVMAHATGALGAAYPVTRQMLGAEFFDALAPHFWRAHPAQAGDWALWGAALADFATAFIPTASFAWLPGLARLEWAVHEAQSAPNATAAQLAQAADDPFVLPGTRVLAEQAAVASIWLAHQPGHGIELGEIDPAQPEGALVMRQDLRVQVFPLPFDQASALVEHLSGDPA</sequence>
<organism evidence="2 3">
    <name type="scientific">Piscinibacterium candidicorallinum</name>
    <dbReference type="NCBI Taxonomy" id="1793872"/>
    <lineage>
        <taxon>Bacteria</taxon>
        <taxon>Pseudomonadati</taxon>
        <taxon>Pseudomonadota</taxon>
        <taxon>Betaproteobacteria</taxon>
        <taxon>Burkholderiales</taxon>
        <taxon>Piscinibacterium</taxon>
    </lineage>
</organism>
<evidence type="ECO:0000313" key="2">
    <source>
        <dbReference type="EMBL" id="MFC3146140.1"/>
    </source>
</evidence>
<name>A0ABV7H106_9BURK</name>
<dbReference type="GO" id="GO:0003677">
    <property type="term" value="F:DNA binding"/>
    <property type="evidence" value="ECO:0007669"/>
    <property type="project" value="UniProtKB-KW"/>
</dbReference>
<gene>
    <name evidence="2" type="ORF">ACFOEN_00635</name>
</gene>
<dbReference type="Pfam" id="PF09836">
    <property type="entry name" value="DUF2063"/>
    <property type="match status" value="1"/>
</dbReference>
<evidence type="ECO:0000313" key="3">
    <source>
        <dbReference type="Proteomes" id="UP001595556"/>
    </source>
</evidence>
<keyword evidence="2" id="KW-0238">DNA-binding</keyword>
<dbReference type="EMBL" id="JBHRTI010000002">
    <property type="protein sequence ID" value="MFC3146140.1"/>
    <property type="molecule type" value="Genomic_DNA"/>
</dbReference>
<proteinExistence type="predicted"/>
<accession>A0ABV7H106</accession>
<dbReference type="Proteomes" id="UP001595556">
    <property type="component" value="Unassembled WGS sequence"/>
</dbReference>
<protein>
    <submittedName>
        <fullName evidence="2">DNA-binding domain-containing protein</fullName>
    </submittedName>
</protein>
<evidence type="ECO:0000259" key="1">
    <source>
        <dbReference type="Pfam" id="PF09836"/>
    </source>
</evidence>
<dbReference type="RefSeq" id="WP_377300423.1">
    <property type="nucleotide sequence ID" value="NZ_CP180191.1"/>
</dbReference>
<keyword evidence="3" id="KW-1185">Reference proteome</keyword>
<comment type="caution">
    <text evidence="2">The sequence shown here is derived from an EMBL/GenBank/DDBJ whole genome shotgun (WGS) entry which is preliminary data.</text>
</comment>
<dbReference type="InterPro" id="IPR044922">
    <property type="entry name" value="DUF2063_N_sf"/>
</dbReference>
<reference evidence="3" key="1">
    <citation type="journal article" date="2019" name="Int. J. Syst. Evol. Microbiol.">
        <title>The Global Catalogue of Microorganisms (GCM) 10K type strain sequencing project: providing services to taxonomists for standard genome sequencing and annotation.</title>
        <authorList>
            <consortium name="The Broad Institute Genomics Platform"/>
            <consortium name="The Broad Institute Genome Sequencing Center for Infectious Disease"/>
            <person name="Wu L."/>
            <person name="Ma J."/>
        </authorList>
    </citation>
    <scope>NUCLEOTIDE SEQUENCE [LARGE SCALE GENOMIC DNA]</scope>
    <source>
        <strain evidence="3">KCTC 52168</strain>
    </source>
</reference>
<feature type="domain" description="Putative DNA-binding" evidence="1">
    <location>
        <begin position="7"/>
        <end position="99"/>
    </location>
</feature>
<dbReference type="Gene3D" id="1.10.150.690">
    <property type="entry name" value="DUF2063"/>
    <property type="match status" value="1"/>
</dbReference>